<name>A0A1W6MHS8_9FLAO</name>
<evidence type="ECO:0000313" key="2">
    <source>
        <dbReference type="EMBL" id="ARN77153.1"/>
    </source>
</evidence>
<dbReference type="Proteomes" id="UP000193431">
    <property type="component" value="Chromosome"/>
</dbReference>
<reference evidence="2 3" key="1">
    <citation type="submission" date="2016-11" db="EMBL/GenBank/DDBJ databases">
        <title>Trade-off between light-utilization and light-protection in marine flavobacteria.</title>
        <authorList>
            <person name="Kumagai Y."/>
        </authorList>
    </citation>
    <scope>NUCLEOTIDE SEQUENCE [LARGE SCALE GENOMIC DNA]</scope>
    <source>
        <strain evidence="2 3">JCM 13191</strain>
    </source>
</reference>
<sequence length="269" mass="30484">MHVAVALVCLAVLMNSNVTGNLDYGVPLILFCLTLVGYNVTKYAHLWLARKTFPFKILTTIVTIVCCLLSAILIIPVLNTELIVLLGLIALIGFSYTFPICKGKSLRHFPVVKLISVSVIWVLLIVVLPWIFELLVAQHISGWHVIVESRNAYAILILRGVQVLIYVFALCIPFEIRDLKYDEEDLQTLPQLIGVGKSKLLGVFLCVITLIIEILLFQYFEIGSILNMVFFLLTAVMIWFSSRERSDYYASFWVEGIPILWFINLLLFA</sequence>
<evidence type="ECO:0000313" key="3">
    <source>
        <dbReference type="Proteomes" id="UP000193431"/>
    </source>
</evidence>
<feature type="transmembrane region" description="Helical" evidence="1">
    <location>
        <begin position="200"/>
        <end position="219"/>
    </location>
</feature>
<keyword evidence="3" id="KW-1185">Reference proteome</keyword>
<accession>A0A1W6MHS8</accession>
<protein>
    <recommendedName>
        <fullName evidence="4">Prenyltransferase</fullName>
    </recommendedName>
</protein>
<proteinExistence type="predicted"/>
<gene>
    <name evidence="2" type="ORF">BST97_03645</name>
</gene>
<keyword evidence="1" id="KW-0812">Transmembrane</keyword>
<feature type="transmembrane region" description="Helical" evidence="1">
    <location>
        <begin position="53"/>
        <end position="76"/>
    </location>
</feature>
<feature type="transmembrane region" description="Helical" evidence="1">
    <location>
        <begin position="24"/>
        <end position="41"/>
    </location>
</feature>
<evidence type="ECO:0008006" key="4">
    <source>
        <dbReference type="Google" id="ProtNLM"/>
    </source>
</evidence>
<feature type="transmembrane region" description="Helical" evidence="1">
    <location>
        <begin position="111"/>
        <end position="132"/>
    </location>
</feature>
<evidence type="ECO:0000256" key="1">
    <source>
        <dbReference type="SAM" id="Phobius"/>
    </source>
</evidence>
<dbReference type="AlphaFoldDB" id="A0A1W6MHS8"/>
<dbReference type="STRING" id="331648.BST97_03645"/>
<dbReference type="EMBL" id="CP019344">
    <property type="protein sequence ID" value="ARN77153.1"/>
    <property type="molecule type" value="Genomic_DNA"/>
</dbReference>
<keyword evidence="1" id="KW-0472">Membrane</keyword>
<feature type="transmembrane region" description="Helical" evidence="1">
    <location>
        <begin position="248"/>
        <end position="268"/>
    </location>
</feature>
<organism evidence="2 3">
    <name type="scientific">Nonlabens spongiae</name>
    <dbReference type="NCBI Taxonomy" id="331648"/>
    <lineage>
        <taxon>Bacteria</taxon>
        <taxon>Pseudomonadati</taxon>
        <taxon>Bacteroidota</taxon>
        <taxon>Flavobacteriia</taxon>
        <taxon>Flavobacteriales</taxon>
        <taxon>Flavobacteriaceae</taxon>
        <taxon>Nonlabens</taxon>
    </lineage>
</organism>
<feature type="transmembrane region" description="Helical" evidence="1">
    <location>
        <begin position="152"/>
        <end position="172"/>
    </location>
</feature>
<feature type="transmembrane region" description="Helical" evidence="1">
    <location>
        <begin position="225"/>
        <end position="241"/>
    </location>
</feature>
<keyword evidence="1" id="KW-1133">Transmembrane helix</keyword>
<feature type="transmembrane region" description="Helical" evidence="1">
    <location>
        <begin position="82"/>
        <end position="99"/>
    </location>
</feature>